<evidence type="ECO:0000313" key="3">
    <source>
        <dbReference type="Proteomes" id="UP000199647"/>
    </source>
</evidence>
<accession>A0A1H9QCG3</accession>
<gene>
    <name evidence="2" type="ORF">SAMN05216548_12631</name>
</gene>
<dbReference type="InterPro" id="IPR001387">
    <property type="entry name" value="Cro/C1-type_HTH"/>
</dbReference>
<dbReference type="SUPFAM" id="SSF47413">
    <property type="entry name" value="lambda repressor-like DNA-binding domains"/>
    <property type="match status" value="1"/>
</dbReference>
<evidence type="ECO:0000313" key="2">
    <source>
        <dbReference type="EMBL" id="SER57513.1"/>
    </source>
</evidence>
<dbReference type="GO" id="GO:0006355">
    <property type="term" value="P:regulation of DNA-templated transcription"/>
    <property type="evidence" value="ECO:0007669"/>
    <property type="project" value="InterPro"/>
</dbReference>
<feature type="domain" description="HTH cro/C1-type" evidence="1">
    <location>
        <begin position="61"/>
        <end position="114"/>
    </location>
</feature>
<dbReference type="CDD" id="cd00093">
    <property type="entry name" value="HTH_XRE"/>
    <property type="match status" value="1"/>
</dbReference>
<protein>
    <submittedName>
        <fullName evidence="2">Antitoxin component HigA of the HigAB toxin-antitoxin module, contains an N-terminal HTH domain</fullName>
    </submittedName>
</protein>
<dbReference type="AlphaFoldDB" id="A0A1H9QCG3"/>
<proteinExistence type="predicted"/>
<name>A0A1H9QCG3_9HYPH</name>
<dbReference type="PANTHER" id="PTHR40455">
    <property type="entry name" value="ANTITOXIN HIGA"/>
    <property type="match status" value="1"/>
</dbReference>
<organism evidence="2 3">
    <name type="scientific">Faunimonas pinastri</name>
    <dbReference type="NCBI Taxonomy" id="1855383"/>
    <lineage>
        <taxon>Bacteria</taxon>
        <taxon>Pseudomonadati</taxon>
        <taxon>Pseudomonadota</taxon>
        <taxon>Alphaproteobacteria</taxon>
        <taxon>Hyphomicrobiales</taxon>
        <taxon>Afifellaceae</taxon>
        <taxon>Faunimonas</taxon>
    </lineage>
</organism>
<dbReference type="InterPro" id="IPR039060">
    <property type="entry name" value="Antitox_HigA"/>
</dbReference>
<dbReference type="Gene3D" id="1.10.260.40">
    <property type="entry name" value="lambda repressor-like DNA-binding domains"/>
    <property type="match status" value="1"/>
</dbReference>
<dbReference type="GO" id="GO:0001046">
    <property type="term" value="F:core promoter sequence-specific DNA binding"/>
    <property type="evidence" value="ECO:0007669"/>
    <property type="project" value="TreeGrafter"/>
</dbReference>
<dbReference type="RefSeq" id="WP_346432159.1">
    <property type="nucleotide sequence ID" value="NZ_FOFG01000026.1"/>
</dbReference>
<dbReference type="PROSITE" id="PS50943">
    <property type="entry name" value="HTH_CROC1"/>
    <property type="match status" value="1"/>
</dbReference>
<reference evidence="2 3" key="1">
    <citation type="submission" date="2016-10" db="EMBL/GenBank/DDBJ databases">
        <authorList>
            <person name="de Groot N.N."/>
        </authorList>
    </citation>
    <scope>NUCLEOTIDE SEQUENCE [LARGE SCALE GENOMIC DNA]</scope>
    <source>
        <strain evidence="2 3">A52C2</strain>
    </source>
</reference>
<dbReference type="Pfam" id="PF01381">
    <property type="entry name" value="HTH_3"/>
    <property type="match status" value="1"/>
</dbReference>
<keyword evidence="3" id="KW-1185">Reference proteome</keyword>
<dbReference type="PANTHER" id="PTHR40455:SF1">
    <property type="entry name" value="ANTITOXIN HIGA"/>
    <property type="match status" value="1"/>
</dbReference>
<evidence type="ECO:0000259" key="1">
    <source>
        <dbReference type="PROSITE" id="PS50943"/>
    </source>
</evidence>
<dbReference type="EMBL" id="FOFG01000026">
    <property type="protein sequence ID" value="SER57513.1"/>
    <property type="molecule type" value="Genomic_DNA"/>
</dbReference>
<dbReference type="SMART" id="SM00530">
    <property type="entry name" value="HTH_XRE"/>
    <property type="match status" value="1"/>
</dbReference>
<dbReference type="Proteomes" id="UP000199647">
    <property type="component" value="Unassembled WGS sequence"/>
</dbReference>
<dbReference type="InterPro" id="IPR010982">
    <property type="entry name" value="Lambda_DNA-bd_dom_sf"/>
</dbReference>
<dbReference type="STRING" id="1855383.SAMN05216548_12631"/>
<sequence length="186" mass="21057">MDVRPIRTEEDLRWALGEIERLWEAEPGTEEGDRLDVLTTLVSAYEDEHCAIPEADPVDVIRGYMEDRDLSQKDLAELLGSRSRASELLSRKRPLTLSMIHKLSHEWSIPAELLTRPYHAEIGGAEELVEVVVKQPKQRPYRSASTGGYWVENERSGAVIHEIKKTTGGRSKKIWVSRSPISGGKR</sequence>